<feature type="domain" description="Outer membrane protein beta-barrel" evidence="2">
    <location>
        <begin position="220"/>
        <end position="367"/>
    </location>
</feature>
<gene>
    <name evidence="3" type="ORF">ACFSUS_17510</name>
</gene>
<keyword evidence="1" id="KW-0732">Signal</keyword>
<comment type="caution">
    <text evidence="3">The sequence shown here is derived from an EMBL/GenBank/DDBJ whole genome shotgun (WGS) entry which is preliminary data.</text>
</comment>
<dbReference type="EMBL" id="JBHULN010000010">
    <property type="protein sequence ID" value="MFD2572441.1"/>
    <property type="molecule type" value="Genomic_DNA"/>
</dbReference>
<evidence type="ECO:0000256" key="1">
    <source>
        <dbReference type="SAM" id="SignalP"/>
    </source>
</evidence>
<evidence type="ECO:0000313" key="3">
    <source>
        <dbReference type="EMBL" id="MFD2572441.1"/>
    </source>
</evidence>
<dbReference type="PROSITE" id="PS51257">
    <property type="entry name" value="PROKAR_LIPOPROTEIN"/>
    <property type="match status" value="1"/>
</dbReference>
<sequence>MKSHLFYIALIVAGSSCTLHAQTPESRRFEVETGAYTLRLPSPDNNGWTIRQQVTGYLGPRLGIAFGLAWGASANADPLKSGQNPSYFADPNRLTEFYRRNQQMVDLSLVALPILSRRHQLKVQAGLSIFRRREIGIDSLVEYAPGNIYAVLRYTDTRRVVPMAGAGYDFRLSPRWAVGVNGTAYFSDEGKPTTTLGVRATYRFGLSADSLGMKPIPWDDLRVGVRLGANVIGRNGRGPGDRYRTKLVGGLWAEMPLSLTWAVRGEINYAQRGYRIDEVKQGNTRYLAASANLNYLETPLLFRHEVAYRWYLYGGPYLAFFLNGSSETEGKPNPAVQPHTTSGLMLGASYNLTSKLVADIRYQRDLIQISTTPYGGFHSFQATLGWAFR</sequence>
<evidence type="ECO:0000313" key="4">
    <source>
        <dbReference type="Proteomes" id="UP001597469"/>
    </source>
</evidence>
<feature type="signal peptide" evidence="1">
    <location>
        <begin position="1"/>
        <end position="21"/>
    </location>
</feature>
<protein>
    <submittedName>
        <fullName evidence="3">Porin family protein</fullName>
    </submittedName>
</protein>
<dbReference type="RefSeq" id="WP_381524843.1">
    <property type="nucleotide sequence ID" value="NZ_JBHULN010000010.1"/>
</dbReference>
<organism evidence="3 4">
    <name type="scientific">Spirosoma soli</name>
    <dbReference type="NCBI Taxonomy" id="1770529"/>
    <lineage>
        <taxon>Bacteria</taxon>
        <taxon>Pseudomonadati</taxon>
        <taxon>Bacteroidota</taxon>
        <taxon>Cytophagia</taxon>
        <taxon>Cytophagales</taxon>
        <taxon>Cytophagaceae</taxon>
        <taxon>Spirosoma</taxon>
    </lineage>
</organism>
<keyword evidence="4" id="KW-1185">Reference proteome</keyword>
<proteinExistence type="predicted"/>
<dbReference type="InterPro" id="IPR025665">
    <property type="entry name" value="Beta-barrel_OMP_2"/>
</dbReference>
<dbReference type="Proteomes" id="UP001597469">
    <property type="component" value="Unassembled WGS sequence"/>
</dbReference>
<dbReference type="Pfam" id="PF13568">
    <property type="entry name" value="OMP_b-brl_2"/>
    <property type="match status" value="1"/>
</dbReference>
<accession>A0ABW5M7U0</accession>
<dbReference type="InterPro" id="IPR011250">
    <property type="entry name" value="OMP/PagP_B-barrel"/>
</dbReference>
<dbReference type="SUPFAM" id="SSF56925">
    <property type="entry name" value="OMPA-like"/>
    <property type="match status" value="1"/>
</dbReference>
<feature type="chain" id="PRO_5046440880" evidence="1">
    <location>
        <begin position="22"/>
        <end position="389"/>
    </location>
</feature>
<reference evidence="4" key="1">
    <citation type="journal article" date="2019" name="Int. J. Syst. Evol. Microbiol.">
        <title>The Global Catalogue of Microorganisms (GCM) 10K type strain sequencing project: providing services to taxonomists for standard genome sequencing and annotation.</title>
        <authorList>
            <consortium name="The Broad Institute Genomics Platform"/>
            <consortium name="The Broad Institute Genome Sequencing Center for Infectious Disease"/>
            <person name="Wu L."/>
            <person name="Ma J."/>
        </authorList>
    </citation>
    <scope>NUCLEOTIDE SEQUENCE [LARGE SCALE GENOMIC DNA]</scope>
    <source>
        <strain evidence="4">KCTC 42805</strain>
    </source>
</reference>
<name>A0ABW5M7U0_9BACT</name>
<evidence type="ECO:0000259" key="2">
    <source>
        <dbReference type="Pfam" id="PF13568"/>
    </source>
</evidence>